<dbReference type="EMBL" id="CP111013">
    <property type="protein sequence ID" value="WAQ96793.1"/>
    <property type="molecule type" value="Genomic_DNA"/>
</dbReference>
<dbReference type="Proteomes" id="UP001164746">
    <property type="component" value="Chromosome 2"/>
</dbReference>
<dbReference type="PANTHER" id="PTHR19303">
    <property type="entry name" value="TRANSPOSON"/>
    <property type="match status" value="1"/>
</dbReference>
<organism evidence="2 3">
    <name type="scientific">Mya arenaria</name>
    <name type="common">Soft-shell clam</name>
    <dbReference type="NCBI Taxonomy" id="6604"/>
    <lineage>
        <taxon>Eukaryota</taxon>
        <taxon>Metazoa</taxon>
        <taxon>Spiralia</taxon>
        <taxon>Lophotrochozoa</taxon>
        <taxon>Mollusca</taxon>
        <taxon>Bivalvia</taxon>
        <taxon>Autobranchia</taxon>
        <taxon>Heteroconchia</taxon>
        <taxon>Euheterodonta</taxon>
        <taxon>Imparidentia</taxon>
        <taxon>Neoheterodontei</taxon>
        <taxon>Myida</taxon>
        <taxon>Myoidea</taxon>
        <taxon>Myidae</taxon>
        <taxon>Mya</taxon>
    </lineage>
</organism>
<sequence>KERGKGDVFKKTGPSKKWWRGFKQRHPELRLRRPDSLDRGRDTMWNRIFYDPEGDSQLHLIFNCDEAANLNKSAGQRVVVPSSQKHAHSVAAATNGHITVHCCVSAAGGTIPPIWFEKTFLKFAPSERPLLLIQDGAFSHVSCPLIKSAIASDVILLSLPTKTTHITQPLDVAVYRKMKIEAAGIMSHAKLIKSDV</sequence>
<feature type="non-terminal residue" evidence="2">
    <location>
        <position position="1"/>
    </location>
</feature>
<dbReference type="PANTHER" id="PTHR19303:SF74">
    <property type="entry name" value="POGO TRANSPOSABLE ELEMENT WITH KRAB DOMAIN"/>
    <property type="match status" value="1"/>
</dbReference>
<reference evidence="2" key="1">
    <citation type="submission" date="2022-11" db="EMBL/GenBank/DDBJ databases">
        <title>Centuries of genome instability and evolution in soft-shell clam transmissible cancer (bioRxiv).</title>
        <authorList>
            <person name="Hart S.F.M."/>
            <person name="Yonemitsu M.A."/>
            <person name="Giersch R.M."/>
            <person name="Beal B.F."/>
            <person name="Arriagada G."/>
            <person name="Davis B.W."/>
            <person name="Ostrander E.A."/>
            <person name="Goff S.P."/>
            <person name="Metzger M.J."/>
        </authorList>
    </citation>
    <scope>NUCLEOTIDE SEQUENCE</scope>
    <source>
        <strain evidence="2">MELC-2E11</strain>
        <tissue evidence="2">Siphon/mantle</tissue>
    </source>
</reference>
<keyword evidence="3" id="KW-1185">Reference proteome</keyword>
<name>A0ABY7DL31_MYAAR</name>
<proteinExistence type="predicted"/>
<gene>
    <name evidence="2" type="ORF">MAR_029483</name>
</gene>
<dbReference type="Pfam" id="PF03184">
    <property type="entry name" value="DDE_1"/>
    <property type="match status" value="1"/>
</dbReference>
<feature type="domain" description="DDE-1" evidence="1">
    <location>
        <begin position="115"/>
        <end position="181"/>
    </location>
</feature>
<feature type="non-terminal residue" evidence="2">
    <location>
        <position position="196"/>
    </location>
</feature>
<evidence type="ECO:0000259" key="1">
    <source>
        <dbReference type="Pfam" id="PF03184"/>
    </source>
</evidence>
<dbReference type="InterPro" id="IPR050863">
    <property type="entry name" value="CenT-Element_Derived"/>
</dbReference>
<dbReference type="InterPro" id="IPR004875">
    <property type="entry name" value="DDE_SF_endonuclease_dom"/>
</dbReference>
<evidence type="ECO:0000313" key="3">
    <source>
        <dbReference type="Proteomes" id="UP001164746"/>
    </source>
</evidence>
<accession>A0ABY7DL31</accession>
<protein>
    <recommendedName>
        <fullName evidence="1">DDE-1 domain-containing protein</fullName>
    </recommendedName>
</protein>
<evidence type="ECO:0000313" key="2">
    <source>
        <dbReference type="EMBL" id="WAQ96793.1"/>
    </source>
</evidence>